<reference evidence="8 9" key="1">
    <citation type="journal article" date="2019" name="Int. J. Syst. Evol. Microbiol.">
        <title>The Global Catalogue of Microorganisms (GCM) 10K type strain sequencing project: providing services to taxonomists for standard genome sequencing and annotation.</title>
        <authorList>
            <consortium name="The Broad Institute Genomics Platform"/>
            <consortium name="The Broad Institute Genome Sequencing Center for Infectious Disease"/>
            <person name="Wu L."/>
            <person name="Ma J."/>
        </authorList>
    </citation>
    <scope>NUCLEOTIDE SEQUENCE [LARGE SCALE GENOMIC DNA]</scope>
    <source>
        <strain evidence="8 9">JCM 14331</strain>
    </source>
</reference>
<evidence type="ECO:0000259" key="7">
    <source>
        <dbReference type="PROSITE" id="PS51755"/>
    </source>
</evidence>
<feature type="modified residue" description="4-aspartylphosphate" evidence="4">
    <location>
        <position position="51"/>
    </location>
</feature>
<dbReference type="PANTHER" id="PTHR48111:SF67">
    <property type="entry name" value="TRANSCRIPTIONAL REGULATORY PROTEIN TCTD"/>
    <property type="match status" value="1"/>
</dbReference>
<dbReference type="Gene3D" id="1.10.10.10">
    <property type="entry name" value="Winged helix-like DNA-binding domain superfamily/Winged helix DNA-binding domain"/>
    <property type="match status" value="1"/>
</dbReference>
<dbReference type="PROSITE" id="PS50110">
    <property type="entry name" value="RESPONSE_REGULATORY"/>
    <property type="match status" value="1"/>
</dbReference>
<evidence type="ECO:0000256" key="1">
    <source>
        <dbReference type="ARBA" id="ARBA00023015"/>
    </source>
</evidence>
<dbReference type="Proteomes" id="UP001501169">
    <property type="component" value="Unassembled WGS sequence"/>
</dbReference>
<sequence>MRILLVEDNVTLAKGMITSLKRLGYQIEHCTQGKHALQALSCSEFSLLILDLGLPDGFAISVIKTLRKAGNTIPVLVLTAQDALETKLDAFNSGADDYVVKPVDVLELEARVRVLSRRNTLRRDDVLAVAEVCLDAANMQCSYQGQAVSLTRREFMLLKDFMLHPDRILSRRYLDELCHGWDGETESNALEVHIHSLRKKLHPQLIKTIRGLGYMLNSHYAD</sequence>
<evidence type="ECO:0000256" key="3">
    <source>
        <dbReference type="ARBA" id="ARBA00023163"/>
    </source>
</evidence>
<dbReference type="SMART" id="SM00862">
    <property type="entry name" value="Trans_reg_C"/>
    <property type="match status" value="1"/>
</dbReference>
<feature type="DNA-binding region" description="OmpR/PhoB-type" evidence="5">
    <location>
        <begin position="124"/>
        <end position="218"/>
    </location>
</feature>
<evidence type="ECO:0000313" key="9">
    <source>
        <dbReference type="Proteomes" id="UP001501169"/>
    </source>
</evidence>
<keyword evidence="9" id="KW-1185">Reference proteome</keyword>
<name>A0ABN1DVB8_9GAMM</name>
<feature type="domain" description="Response regulatory" evidence="6">
    <location>
        <begin position="2"/>
        <end position="116"/>
    </location>
</feature>
<dbReference type="SMART" id="SM00448">
    <property type="entry name" value="REC"/>
    <property type="match status" value="1"/>
</dbReference>
<dbReference type="PROSITE" id="PS51755">
    <property type="entry name" value="OMPR_PHOB"/>
    <property type="match status" value="1"/>
</dbReference>
<proteinExistence type="predicted"/>
<dbReference type="Gene3D" id="3.40.50.2300">
    <property type="match status" value="1"/>
</dbReference>
<dbReference type="SUPFAM" id="SSF52172">
    <property type="entry name" value="CheY-like"/>
    <property type="match status" value="1"/>
</dbReference>
<evidence type="ECO:0000313" key="8">
    <source>
        <dbReference type="EMBL" id="GAA0553201.1"/>
    </source>
</evidence>
<dbReference type="PANTHER" id="PTHR48111">
    <property type="entry name" value="REGULATOR OF RPOS"/>
    <property type="match status" value="1"/>
</dbReference>
<dbReference type="Pfam" id="PF00486">
    <property type="entry name" value="Trans_reg_C"/>
    <property type="match status" value="1"/>
</dbReference>
<dbReference type="InterPro" id="IPR036388">
    <property type="entry name" value="WH-like_DNA-bd_sf"/>
</dbReference>
<dbReference type="InterPro" id="IPR001867">
    <property type="entry name" value="OmpR/PhoB-type_DNA-bd"/>
</dbReference>
<evidence type="ECO:0000256" key="5">
    <source>
        <dbReference type="PROSITE-ProRule" id="PRU01091"/>
    </source>
</evidence>
<accession>A0ABN1DVB8</accession>
<dbReference type="Pfam" id="PF00072">
    <property type="entry name" value="Response_reg"/>
    <property type="match status" value="1"/>
</dbReference>
<keyword evidence="1" id="KW-0805">Transcription regulation</keyword>
<protein>
    <submittedName>
        <fullName evidence="8">Response regulator</fullName>
    </submittedName>
</protein>
<comment type="caution">
    <text evidence="8">The sequence shown here is derived from an EMBL/GenBank/DDBJ whole genome shotgun (WGS) entry which is preliminary data.</text>
</comment>
<keyword evidence="4" id="KW-0597">Phosphoprotein</keyword>
<organism evidence="8 9">
    <name type="scientific">Rheinheimera aquimaris</name>
    <dbReference type="NCBI Taxonomy" id="412437"/>
    <lineage>
        <taxon>Bacteria</taxon>
        <taxon>Pseudomonadati</taxon>
        <taxon>Pseudomonadota</taxon>
        <taxon>Gammaproteobacteria</taxon>
        <taxon>Chromatiales</taxon>
        <taxon>Chromatiaceae</taxon>
        <taxon>Rheinheimera</taxon>
    </lineage>
</organism>
<dbReference type="EMBL" id="BAAAEO010000003">
    <property type="protein sequence ID" value="GAA0553201.1"/>
    <property type="molecule type" value="Genomic_DNA"/>
</dbReference>
<dbReference type="InterPro" id="IPR039420">
    <property type="entry name" value="WalR-like"/>
</dbReference>
<keyword evidence="2 5" id="KW-0238">DNA-binding</keyword>
<gene>
    <name evidence="8" type="ORF">GCM10009098_21140</name>
</gene>
<dbReference type="RefSeq" id="WP_226767096.1">
    <property type="nucleotide sequence ID" value="NZ_BAAAEO010000003.1"/>
</dbReference>
<dbReference type="CDD" id="cd00383">
    <property type="entry name" value="trans_reg_C"/>
    <property type="match status" value="1"/>
</dbReference>
<evidence type="ECO:0000256" key="4">
    <source>
        <dbReference type="PROSITE-ProRule" id="PRU00169"/>
    </source>
</evidence>
<dbReference type="InterPro" id="IPR011006">
    <property type="entry name" value="CheY-like_superfamily"/>
</dbReference>
<keyword evidence="3" id="KW-0804">Transcription</keyword>
<evidence type="ECO:0000256" key="2">
    <source>
        <dbReference type="ARBA" id="ARBA00023125"/>
    </source>
</evidence>
<dbReference type="InterPro" id="IPR001789">
    <property type="entry name" value="Sig_transdc_resp-reg_receiver"/>
</dbReference>
<evidence type="ECO:0000259" key="6">
    <source>
        <dbReference type="PROSITE" id="PS50110"/>
    </source>
</evidence>
<feature type="domain" description="OmpR/PhoB-type" evidence="7">
    <location>
        <begin position="124"/>
        <end position="218"/>
    </location>
</feature>